<dbReference type="EMBL" id="JACHDS010000001">
    <property type="protein sequence ID" value="MBB6173528.1"/>
    <property type="molecule type" value="Genomic_DNA"/>
</dbReference>
<sequence>MTGTSGGPTKAVVITVSRVLAMLLVAAALLLGAPLQSAAAAGSIPASLIPAGRAVAMPGPDAEEAQPRTCRVAGTASATAASTSAGGTHTAEHPRHDTEVVAPAMPVWKGDHRPALRDMPDVYAPGTPQLPDIGEAWGRAPLPSSARMPDHADTCSLPLGRAPPLSARA</sequence>
<proteinExistence type="predicted"/>
<reference evidence="2 3" key="1">
    <citation type="submission" date="2020-08" db="EMBL/GenBank/DDBJ databases">
        <title>Sequencing the genomes of 1000 actinobacteria strains.</title>
        <authorList>
            <person name="Klenk H.-P."/>
        </authorList>
    </citation>
    <scope>NUCLEOTIDE SEQUENCE [LARGE SCALE GENOMIC DNA]</scope>
    <source>
        <strain evidence="2 3">DSM 46659</strain>
    </source>
</reference>
<feature type="compositionally biased region" description="Low complexity" evidence="1">
    <location>
        <begin position="73"/>
        <end position="89"/>
    </location>
</feature>
<evidence type="ECO:0000313" key="3">
    <source>
        <dbReference type="Proteomes" id="UP000546642"/>
    </source>
</evidence>
<accession>A0A7W9YJW9</accession>
<dbReference type="Proteomes" id="UP000546642">
    <property type="component" value="Unassembled WGS sequence"/>
</dbReference>
<organism evidence="2 3">
    <name type="scientific">Nocardiopsis mwathae</name>
    <dbReference type="NCBI Taxonomy" id="1472723"/>
    <lineage>
        <taxon>Bacteria</taxon>
        <taxon>Bacillati</taxon>
        <taxon>Actinomycetota</taxon>
        <taxon>Actinomycetes</taxon>
        <taxon>Streptosporangiales</taxon>
        <taxon>Nocardiopsidaceae</taxon>
        <taxon>Nocardiopsis</taxon>
    </lineage>
</organism>
<name>A0A7W9YJW9_9ACTN</name>
<gene>
    <name evidence="2" type="ORF">HNR23_003588</name>
</gene>
<evidence type="ECO:0000313" key="2">
    <source>
        <dbReference type="EMBL" id="MBB6173528.1"/>
    </source>
</evidence>
<protein>
    <submittedName>
        <fullName evidence="2">Uncharacterized protein</fullName>
    </submittedName>
</protein>
<feature type="region of interest" description="Disordered" evidence="1">
    <location>
        <begin position="59"/>
        <end position="95"/>
    </location>
</feature>
<keyword evidence="3" id="KW-1185">Reference proteome</keyword>
<dbReference type="AlphaFoldDB" id="A0A7W9YJW9"/>
<dbReference type="RefSeq" id="WP_184076970.1">
    <property type="nucleotide sequence ID" value="NZ_JACHDS010000001.1"/>
</dbReference>
<feature type="region of interest" description="Disordered" evidence="1">
    <location>
        <begin position="126"/>
        <end position="169"/>
    </location>
</feature>
<comment type="caution">
    <text evidence="2">The sequence shown here is derived from an EMBL/GenBank/DDBJ whole genome shotgun (WGS) entry which is preliminary data.</text>
</comment>
<evidence type="ECO:0000256" key="1">
    <source>
        <dbReference type="SAM" id="MobiDB-lite"/>
    </source>
</evidence>